<reference evidence="2 3" key="1">
    <citation type="submission" date="2019-03" db="EMBL/GenBank/DDBJ databases">
        <title>Genomic Encyclopedia of Type Strains, Phase IV (KMG-IV): sequencing the most valuable type-strain genomes for metagenomic binning, comparative biology and taxonomic classification.</title>
        <authorList>
            <person name="Goeker M."/>
        </authorList>
    </citation>
    <scope>NUCLEOTIDE SEQUENCE [LARGE SCALE GENOMIC DNA]</scope>
    <source>
        <strain evidence="2 3">DSM 45934</strain>
    </source>
</reference>
<evidence type="ECO:0000313" key="3">
    <source>
        <dbReference type="Proteomes" id="UP000295680"/>
    </source>
</evidence>
<dbReference type="Pfam" id="PF01381">
    <property type="entry name" value="HTH_3"/>
    <property type="match status" value="1"/>
</dbReference>
<dbReference type="GO" id="GO:0003677">
    <property type="term" value="F:DNA binding"/>
    <property type="evidence" value="ECO:0007669"/>
    <property type="project" value="InterPro"/>
</dbReference>
<dbReference type="InterPro" id="IPR010982">
    <property type="entry name" value="Lambda_DNA-bd_dom_sf"/>
</dbReference>
<evidence type="ECO:0000259" key="1">
    <source>
        <dbReference type="Pfam" id="PF01381"/>
    </source>
</evidence>
<dbReference type="SUPFAM" id="SSF47413">
    <property type="entry name" value="lambda repressor-like DNA-binding domains"/>
    <property type="match status" value="1"/>
</dbReference>
<gene>
    <name evidence="2" type="ORF">EV192_104165</name>
</gene>
<proteinExistence type="predicted"/>
<dbReference type="RefSeq" id="WP_279493839.1">
    <property type="nucleotide sequence ID" value="NZ_SLWS01000004.1"/>
</dbReference>
<dbReference type="AlphaFoldDB" id="A0A4R2JJL5"/>
<protein>
    <submittedName>
        <fullName evidence="2">Helix-turn-helix protein</fullName>
    </submittedName>
</protein>
<evidence type="ECO:0000313" key="2">
    <source>
        <dbReference type="EMBL" id="TCO59324.1"/>
    </source>
</evidence>
<name>A0A4R2JJL5_9PSEU</name>
<keyword evidence="3" id="KW-1185">Reference proteome</keyword>
<organism evidence="2 3">
    <name type="scientific">Actinocrispum wychmicini</name>
    <dbReference type="NCBI Taxonomy" id="1213861"/>
    <lineage>
        <taxon>Bacteria</taxon>
        <taxon>Bacillati</taxon>
        <taxon>Actinomycetota</taxon>
        <taxon>Actinomycetes</taxon>
        <taxon>Pseudonocardiales</taxon>
        <taxon>Pseudonocardiaceae</taxon>
        <taxon>Actinocrispum</taxon>
    </lineage>
</organism>
<feature type="domain" description="HTH cro/C1-type" evidence="1">
    <location>
        <begin position="7"/>
        <end position="36"/>
    </location>
</feature>
<dbReference type="InterPro" id="IPR001387">
    <property type="entry name" value="Cro/C1-type_HTH"/>
</dbReference>
<dbReference type="Proteomes" id="UP000295680">
    <property type="component" value="Unassembled WGS sequence"/>
</dbReference>
<dbReference type="EMBL" id="SLWS01000004">
    <property type="protein sequence ID" value="TCO59324.1"/>
    <property type="molecule type" value="Genomic_DNA"/>
</dbReference>
<dbReference type="Gene3D" id="1.10.260.40">
    <property type="entry name" value="lambda repressor-like DNA-binding domains"/>
    <property type="match status" value="1"/>
</dbReference>
<comment type="caution">
    <text evidence="2">The sequence shown here is derived from an EMBL/GenBank/DDBJ whole genome shotgun (WGS) entry which is preliminary data.</text>
</comment>
<dbReference type="CDD" id="cd00093">
    <property type="entry name" value="HTH_XRE"/>
    <property type="match status" value="1"/>
</dbReference>
<sequence length="91" mass="10404">MCDAKWISIREFAVHLGVSERMISKWEAGRQNITPRPVSQAALGTCLSRSDSRTPTTRLLWPHEPMQRHTLRGQVRNSRLSPLLFKPPLLS</sequence>
<accession>A0A4R2JJL5</accession>